<comment type="caution">
    <text evidence="2">The sequence shown here is derived from an EMBL/GenBank/DDBJ whole genome shotgun (WGS) entry which is preliminary data.</text>
</comment>
<dbReference type="Proteomes" id="UP000245577">
    <property type="component" value="Unassembled WGS sequence"/>
</dbReference>
<dbReference type="InterPro" id="IPR056489">
    <property type="entry name" value="Ig_Fls_DR_A0283-like"/>
</dbReference>
<name>A0A2U1S5D2_9EURY</name>
<evidence type="ECO:0000313" key="3">
    <source>
        <dbReference type="Proteomes" id="UP000245577"/>
    </source>
</evidence>
<keyword evidence="3" id="KW-1185">Reference proteome</keyword>
<proteinExistence type="predicted"/>
<dbReference type="Gene3D" id="2.60.40.10">
    <property type="entry name" value="Immunoglobulins"/>
    <property type="match status" value="2"/>
</dbReference>
<organism evidence="2 3">
    <name type="scientific">Methanobrevibacter woesei</name>
    <dbReference type="NCBI Taxonomy" id="190976"/>
    <lineage>
        <taxon>Archaea</taxon>
        <taxon>Methanobacteriati</taxon>
        <taxon>Methanobacteriota</taxon>
        <taxon>Methanomada group</taxon>
        <taxon>Methanobacteria</taxon>
        <taxon>Methanobacteriales</taxon>
        <taxon>Methanobacteriaceae</taxon>
        <taxon>Methanobrevibacter</taxon>
    </lineage>
</organism>
<dbReference type="EMBL" id="MZGU01000012">
    <property type="protein sequence ID" value="PWB84683.1"/>
    <property type="molecule type" value="Genomic_DNA"/>
</dbReference>
<dbReference type="InterPro" id="IPR013783">
    <property type="entry name" value="Ig-like_fold"/>
</dbReference>
<reference evidence="2 3" key="1">
    <citation type="submission" date="2017-03" db="EMBL/GenBank/DDBJ databases">
        <title>Genome sequence of Methanobrevibacter wosei.</title>
        <authorList>
            <person name="Poehlein A."/>
            <person name="Seedorf H."/>
            <person name="Daniel R."/>
        </authorList>
    </citation>
    <scope>NUCLEOTIDE SEQUENCE [LARGE SCALE GENOMIC DNA]</scope>
    <source>
        <strain evidence="2 3">DSM 11979</strain>
    </source>
</reference>
<dbReference type="Pfam" id="PF24025">
    <property type="entry name" value="Ig_DR_A0283-like"/>
    <property type="match status" value="1"/>
</dbReference>
<dbReference type="SUPFAM" id="SSF49464">
    <property type="entry name" value="Carboxypeptidase regulatory domain-like"/>
    <property type="match status" value="2"/>
</dbReference>
<evidence type="ECO:0000259" key="1">
    <source>
        <dbReference type="Pfam" id="PF24025"/>
    </source>
</evidence>
<gene>
    <name evidence="2" type="ORF">MBBWO_16140</name>
</gene>
<feature type="domain" description="Fervidolysin/DR-A0283-like Ig-like" evidence="1">
    <location>
        <begin position="27"/>
        <end position="79"/>
    </location>
</feature>
<sequence length="265" mass="29086">MSVTRNVTVLSTIVSEDLTKYYRNDSQFDVVILDSNGNPVSGVTVEYNINGVFYYRTTGDDGMARFNINLDPGEYVITVKNTANGEVTSNMVTVLSTILIEDLTKYYRNESQFDMLLVDGEGNPLANQEVSININGVFYYRVTDENGMARLNINLDPGVYILTVHDYKTGLLRSAVVTVLPTVSGEDLVMDFQDGSTYDVAVVDGQGKPVVGVNVTMNVNGVFYNRVTDENGVAHLNINLIPGEYIITSVYGNATASNKITVKQP</sequence>
<accession>A0A2U1S5D2</accession>
<dbReference type="AlphaFoldDB" id="A0A2U1S5D2"/>
<protein>
    <submittedName>
        <fullName evidence="2">Bacterial Ig-like domain (Group 1)</fullName>
    </submittedName>
</protein>
<evidence type="ECO:0000313" key="2">
    <source>
        <dbReference type="EMBL" id="PWB84683.1"/>
    </source>
</evidence>
<dbReference type="InterPro" id="IPR008969">
    <property type="entry name" value="CarboxyPept-like_regulatory"/>
</dbReference>